<dbReference type="OrthoDB" id="9809412at2"/>
<dbReference type="NCBIfam" id="NF003764">
    <property type="entry name" value="PRK05355.1"/>
    <property type="match status" value="1"/>
</dbReference>
<dbReference type="FunFam" id="3.40.640.10:FF:000010">
    <property type="entry name" value="Phosphoserine aminotransferase"/>
    <property type="match status" value="1"/>
</dbReference>
<feature type="binding site" evidence="12">
    <location>
        <position position="196"/>
    </location>
    <ligand>
        <name>pyridoxal 5'-phosphate</name>
        <dbReference type="ChEBI" id="CHEBI:597326"/>
    </ligand>
</feature>
<evidence type="ECO:0000256" key="9">
    <source>
        <dbReference type="ARBA" id="ARBA00023299"/>
    </source>
</evidence>
<evidence type="ECO:0000256" key="8">
    <source>
        <dbReference type="ARBA" id="ARBA00023096"/>
    </source>
</evidence>
<accession>A0A099KDN3</accession>
<feature type="binding site" evidence="12">
    <location>
        <begin position="242"/>
        <end position="243"/>
    </location>
    <ligand>
        <name>pyridoxal 5'-phosphate</name>
        <dbReference type="ChEBI" id="CHEBI:597326"/>
    </ligand>
</feature>
<dbReference type="PIRSF" id="PIRSF000525">
    <property type="entry name" value="SerC"/>
    <property type="match status" value="1"/>
</dbReference>
<dbReference type="PANTHER" id="PTHR43247:SF1">
    <property type="entry name" value="PHOSPHOSERINE AMINOTRANSFERASE"/>
    <property type="match status" value="1"/>
</dbReference>
<feature type="binding site" evidence="12">
    <location>
        <begin position="76"/>
        <end position="77"/>
    </location>
    <ligand>
        <name>pyridoxal 5'-phosphate</name>
        <dbReference type="ChEBI" id="CHEBI:597326"/>
    </ligand>
</feature>
<evidence type="ECO:0000256" key="13">
    <source>
        <dbReference type="RuleBase" id="RU004505"/>
    </source>
</evidence>
<keyword evidence="6 12" id="KW-0808">Transferase</keyword>
<dbReference type="InterPro" id="IPR020578">
    <property type="entry name" value="Aminotrans_V_PyrdxlP_BS"/>
</dbReference>
<dbReference type="Gene3D" id="3.90.1150.10">
    <property type="entry name" value="Aspartate Aminotransferase, domain 1"/>
    <property type="match status" value="1"/>
</dbReference>
<dbReference type="HAMAP" id="MF_00160">
    <property type="entry name" value="SerC_aminotrans_5"/>
    <property type="match status" value="1"/>
</dbReference>
<dbReference type="EC" id="2.6.1.52" evidence="12"/>
<dbReference type="Proteomes" id="UP000029868">
    <property type="component" value="Unassembled WGS sequence"/>
</dbReference>
<evidence type="ECO:0000256" key="1">
    <source>
        <dbReference type="ARBA" id="ARBA00004915"/>
    </source>
</evidence>
<dbReference type="AlphaFoldDB" id="A0A099KDN3"/>
<comment type="pathway">
    <text evidence="2 12 13">Amino-acid biosynthesis; L-serine biosynthesis; L-serine from 3-phospho-D-glycerate: step 2/3.</text>
</comment>
<dbReference type="Gene3D" id="3.40.640.10">
    <property type="entry name" value="Type I PLP-dependent aspartate aminotransferase-like (Major domain)"/>
    <property type="match status" value="1"/>
</dbReference>
<dbReference type="FunFam" id="3.90.1150.10:FF:000006">
    <property type="entry name" value="Phosphoserine aminotransferase"/>
    <property type="match status" value="1"/>
</dbReference>
<organism evidence="15 16">
    <name type="scientific">Colwellia psychrerythraea</name>
    <name type="common">Vibrio psychroerythus</name>
    <dbReference type="NCBI Taxonomy" id="28229"/>
    <lineage>
        <taxon>Bacteria</taxon>
        <taxon>Pseudomonadati</taxon>
        <taxon>Pseudomonadota</taxon>
        <taxon>Gammaproteobacteria</taxon>
        <taxon>Alteromonadales</taxon>
        <taxon>Colwelliaceae</taxon>
        <taxon>Colwellia</taxon>
    </lineage>
</organism>
<evidence type="ECO:0000256" key="5">
    <source>
        <dbReference type="ARBA" id="ARBA00022605"/>
    </source>
</evidence>
<protein>
    <recommendedName>
        <fullName evidence="12">Phosphoserine aminotransferase</fullName>
        <ecNumber evidence="12">2.6.1.52</ecNumber>
    </recommendedName>
    <alternativeName>
        <fullName evidence="12">Phosphohydroxythreonine aminotransferase</fullName>
        <shortName evidence="12">PSAT</shortName>
    </alternativeName>
</protein>
<feature type="binding site" evidence="12">
    <location>
        <position position="153"/>
    </location>
    <ligand>
        <name>pyridoxal 5'-phosphate</name>
        <dbReference type="ChEBI" id="CHEBI:597326"/>
    </ligand>
</feature>
<dbReference type="InterPro" id="IPR015424">
    <property type="entry name" value="PyrdxlP-dep_Trfase"/>
</dbReference>
<evidence type="ECO:0000256" key="3">
    <source>
        <dbReference type="ARBA" id="ARBA00006904"/>
    </source>
</evidence>
<feature type="domain" description="Aminotransferase class V" evidence="14">
    <location>
        <begin position="4"/>
        <end position="353"/>
    </location>
</feature>
<keyword evidence="7 12" id="KW-0663">Pyridoxal phosphate</keyword>
<dbReference type="GO" id="GO:0030170">
    <property type="term" value="F:pyridoxal phosphate binding"/>
    <property type="evidence" value="ECO:0007669"/>
    <property type="project" value="UniProtKB-UniRule"/>
</dbReference>
<evidence type="ECO:0000256" key="2">
    <source>
        <dbReference type="ARBA" id="ARBA00005099"/>
    </source>
</evidence>
<keyword evidence="12" id="KW-0963">Cytoplasm</keyword>
<evidence type="ECO:0000256" key="11">
    <source>
        <dbReference type="ARBA" id="ARBA00049007"/>
    </source>
</evidence>
<evidence type="ECO:0000256" key="12">
    <source>
        <dbReference type="HAMAP-Rule" id="MF_00160"/>
    </source>
</evidence>
<comment type="subcellular location">
    <subcellularLocation>
        <location evidence="12">Cytoplasm</location>
    </subcellularLocation>
</comment>
<dbReference type="PANTHER" id="PTHR43247">
    <property type="entry name" value="PHOSPHOSERINE AMINOTRANSFERASE"/>
    <property type="match status" value="1"/>
</dbReference>
<gene>
    <name evidence="12" type="primary">serC</name>
    <name evidence="15" type="ORF">GAB14E_4341</name>
</gene>
<evidence type="ECO:0000313" key="15">
    <source>
        <dbReference type="EMBL" id="KGJ87663.1"/>
    </source>
</evidence>
<comment type="similarity">
    <text evidence="3 12">Belongs to the class-V pyridoxal-phosphate-dependent aminotransferase family. SerC subfamily.</text>
</comment>
<evidence type="ECO:0000313" key="16">
    <source>
        <dbReference type="Proteomes" id="UP000029868"/>
    </source>
</evidence>
<comment type="function">
    <text evidence="12">Catalyzes the reversible conversion of 3-phosphohydroxypyruvate to phosphoserine and of 3-hydroxy-2-oxo-4-phosphonooxybutanoate to phosphohydroxythreonine.</text>
</comment>
<dbReference type="EMBL" id="JQEC01000071">
    <property type="protein sequence ID" value="KGJ87663.1"/>
    <property type="molecule type" value="Genomic_DNA"/>
</dbReference>
<dbReference type="RefSeq" id="WP_033084255.1">
    <property type="nucleotide sequence ID" value="NZ_JQEC01000071.1"/>
</dbReference>
<name>A0A099KDN3_COLPS</name>
<keyword evidence="9 12" id="KW-0718">Serine biosynthesis</keyword>
<proteinExistence type="inferred from homology"/>
<feature type="binding site" evidence="12">
    <location>
        <position position="173"/>
    </location>
    <ligand>
        <name>pyridoxal 5'-phosphate</name>
        <dbReference type="ChEBI" id="CHEBI:597326"/>
    </ligand>
</feature>
<dbReference type="GO" id="GO:0004648">
    <property type="term" value="F:O-phospho-L-serine:2-oxoglutarate aminotransferase activity"/>
    <property type="evidence" value="ECO:0007669"/>
    <property type="project" value="UniProtKB-UniRule"/>
</dbReference>
<evidence type="ECO:0000256" key="4">
    <source>
        <dbReference type="ARBA" id="ARBA00022576"/>
    </source>
</evidence>
<comment type="catalytic activity">
    <reaction evidence="10 12">
        <text>4-(phosphooxy)-L-threonine + 2-oxoglutarate = (R)-3-hydroxy-2-oxo-4-phosphooxybutanoate + L-glutamate</text>
        <dbReference type="Rhea" id="RHEA:16573"/>
        <dbReference type="ChEBI" id="CHEBI:16810"/>
        <dbReference type="ChEBI" id="CHEBI:29985"/>
        <dbReference type="ChEBI" id="CHEBI:58452"/>
        <dbReference type="ChEBI" id="CHEBI:58538"/>
        <dbReference type="EC" id="2.6.1.52"/>
    </reaction>
</comment>
<reference evidence="15 16" key="1">
    <citation type="submission" date="2014-08" db="EMBL/GenBank/DDBJ databases">
        <title>Genomic and Phenotypic Diversity of Colwellia psychrerythraea strains from Disparate Marine Basins.</title>
        <authorList>
            <person name="Techtmann S.M."/>
            <person name="Stelling S.C."/>
            <person name="Utturkar S.M."/>
            <person name="Alshibli N."/>
            <person name="Harris A."/>
            <person name="Brown S.D."/>
            <person name="Hazen T.C."/>
        </authorList>
    </citation>
    <scope>NUCLEOTIDE SEQUENCE [LARGE SCALE GENOMIC DNA]</scope>
    <source>
        <strain evidence="15 16">GAB14E</strain>
    </source>
</reference>
<dbReference type="PROSITE" id="PS00595">
    <property type="entry name" value="AA_TRANSFER_CLASS_5"/>
    <property type="match status" value="1"/>
</dbReference>
<dbReference type="GO" id="GO:0005737">
    <property type="term" value="C:cytoplasm"/>
    <property type="evidence" value="ECO:0007669"/>
    <property type="project" value="UniProtKB-SubCell"/>
</dbReference>
<feature type="binding site" evidence="12">
    <location>
        <position position="102"/>
    </location>
    <ligand>
        <name>pyridoxal 5'-phosphate</name>
        <dbReference type="ChEBI" id="CHEBI:597326"/>
    </ligand>
</feature>
<evidence type="ECO:0000259" key="14">
    <source>
        <dbReference type="Pfam" id="PF00266"/>
    </source>
</evidence>
<dbReference type="GO" id="GO:0008615">
    <property type="term" value="P:pyridoxine biosynthetic process"/>
    <property type="evidence" value="ECO:0007669"/>
    <property type="project" value="UniProtKB-UniRule"/>
</dbReference>
<keyword evidence="5 12" id="KW-0028">Amino-acid biosynthesis</keyword>
<keyword evidence="4 12" id="KW-0032">Aminotransferase</keyword>
<dbReference type="InterPro" id="IPR000192">
    <property type="entry name" value="Aminotrans_V_dom"/>
</dbReference>
<sequence>MSEVFNFCAGPAMLPTPVMVKAQQEFLNWQGTGSSVMELSHRSAIYMAMAKKAEEDLRELMSIPDNYKVLFCHGGGRGQFSAVPLNLLPQGKSADYIVSGSWSKAAVAEAKKFGDINVININQDSDDNSSLLASADWPLNADAAYVHYCPNETVNGLEINTIPETNGVPLVADMSSTILSQEIDVSKFGLIYAGAQKNIGPSGLTIVIVREDLLGEGKGQAQTATPCIMNYKTAADNDSMYNTPPTYAWYLAGLVFEWLKDLGGVKAIEKVNQAKAELLYQAIDNSELYLNHIEPQYRSKMNIPFWLKDDSLNDKFLSESEAAGLTALKGHRIVGGMRASIYNAMPLEGVQALVDFMQQFEKRNK</sequence>
<dbReference type="Pfam" id="PF00266">
    <property type="entry name" value="Aminotran_5"/>
    <property type="match status" value="1"/>
</dbReference>
<dbReference type="InterPro" id="IPR022278">
    <property type="entry name" value="Pser_aminoTfrase"/>
</dbReference>
<dbReference type="UniPathway" id="UPA00244">
    <property type="reaction ID" value="UER00311"/>
</dbReference>
<keyword evidence="8 12" id="KW-0664">Pyridoxine biosynthesis</keyword>
<comment type="caution">
    <text evidence="15">The sequence shown here is derived from an EMBL/GenBank/DDBJ whole genome shotgun (WGS) entry which is preliminary data.</text>
</comment>
<dbReference type="InterPro" id="IPR015422">
    <property type="entry name" value="PyrdxlP-dep_Trfase_small"/>
</dbReference>
<evidence type="ECO:0000256" key="10">
    <source>
        <dbReference type="ARBA" id="ARBA00047630"/>
    </source>
</evidence>
<comment type="catalytic activity">
    <reaction evidence="11 12 13">
        <text>O-phospho-L-serine + 2-oxoglutarate = 3-phosphooxypyruvate + L-glutamate</text>
        <dbReference type="Rhea" id="RHEA:14329"/>
        <dbReference type="ChEBI" id="CHEBI:16810"/>
        <dbReference type="ChEBI" id="CHEBI:18110"/>
        <dbReference type="ChEBI" id="CHEBI:29985"/>
        <dbReference type="ChEBI" id="CHEBI:57524"/>
        <dbReference type="EC" id="2.6.1.52"/>
    </reaction>
</comment>
<dbReference type="SUPFAM" id="SSF53383">
    <property type="entry name" value="PLP-dependent transferases"/>
    <property type="match status" value="1"/>
</dbReference>
<dbReference type="PATRIC" id="fig|28229.3.peg.4318"/>
<feature type="modified residue" description="N6-(pyridoxal phosphate)lysine" evidence="12">
    <location>
        <position position="197"/>
    </location>
</feature>
<dbReference type="NCBIfam" id="TIGR01364">
    <property type="entry name" value="serC_1"/>
    <property type="match status" value="1"/>
</dbReference>
<comment type="cofactor">
    <cofactor evidence="12">
        <name>pyridoxal 5'-phosphate</name>
        <dbReference type="ChEBI" id="CHEBI:597326"/>
    </cofactor>
    <text evidence="12">Binds 1 pyridoxal phosphate per subunit.</text>
</comment>
<feature type="binding site" evidence="12">
    <location>
        <position position="42"/>
    </location>
    <ligand>
        <name>L-glutamate</name>
        <dbReference type="ChEBI" id="CHEBI:29985"/>
    </ligand>
</feature>
<dbReference type="CDD" id="cd00611">
    <property type="entry name" value="PSAT_like"/>
    <property type="match status" value="1"/>
</dbReference>
<dbReference type="UniPathway" id="UPA00135">
    <property type="reaction ID" value="UER00197"/>
</dbReference>
<evidence type="ECO:0000256" key="7">
    <source>
        <dbReference type="ARBA" id="ARBA00022898"/>
    </source>
</evidence>
<evidence type="ECO:0000256" key="6">
    <source>
        <dbReference type="ARBA" id="ARBA00022679"/>
    </source>
</evidence>
<comment type="subunit">
    <text evidence="12">Homodimer.</text>
</comment>
<dbReference type="InterPro" id="IPR015421">
    <property type="entry name" value="PyrdxlP-dep_Trfase_major"/>
</dbReference>
<comment type="pathway">
    <text evidence="1 12">Cofactor biosynthesis; pyridoxine 5'-phosphate biosynthesis; pyridoxine 5'-phosphate from D-erythrose 4-phosphate: step 3/5.</text>
</comment>
<dbReference type="GO" id="GO:0006564">
    <property type="term" value="P:L-serine biosynthetic process"/>
    <property type="evidence" value="ECO:0007669"/>
    <property type="project" value="UniProtKB-UniRule"/>
</dbReference>
<comment type="caution">
    <text evidence="12">Lacks conserved residue(s) required for the propagation of feature annotation.</text>
</comment>